<keyword evidence="3 6" id="KW-0812">Transmembrane</keyword>
<name>A0A087E836_9BIFI</name>
<dbReference type="InterPro" id="IPR018076">
    <property type="entry name" value="T2SS_GspF_dom"/>
</dbReference>
<keyword evidence="2" id="KW-1003">Cell membrane</keyword>
<evidence type="ECO:0000259" key="8">
    <source>
        <dbReference type="Pfam" id="PF00482"/>
    </source>
</evidence>
<dbReference type="RefSeq" id="WP_226839097.1">
    <property type="nucleotide sequence ID" value="NZ_CP062939.1"/>
</dbReference>
<evidence type="ECO:0000256" key="1">
    <source>
        <dbReference type="ARBA" id="ARBA00004651"/>
    </source>
</evidence>
<feature type="domain" description="Type II secretion system protein GspF" evidence="8">
    <location>
        <begin position="50"/>
        <end position="176"/>
    </location>
</feature>
<keyword evidence="4 6" id="KW-1133">Transmembrane helix</keyword>
<protein>
    <submittedName>
        <fullName evidence="9">Type II secretion system protein, pilus assembly</fullName>
    </submittedName>
</protein>
<gene>
    <name evidence="9" type="ORF">BISU_0413</name>
</gene>
<reference evidence="9 10" key="1">
    <citation type="submission" date="2014-03" db="EMBL/GenBank/DDBJ databases">
        <title>Genomics of Bifidobacteria.</title>
        <authorList>
            <person name="Ventura M."/>
            <person name="Milani C."/>
            <person name="Lugli G.A."/>
        </authorList>
    </citation>
    <scope>NUCLEOTIDE SEQUENCE [LARGE SCALE GENOMIC DNA]</scope>
    <source>
        <strain evidence="9 10">LMG 11597</strain>
    </source>
</reference>
<dbReference type="GO" id="GO:0005886">
    <property type="term" value="C:plasma membrane"/>
    <property type="evidence" value="ECO:0007669"/>
    <property type="project" value="UniProtKB-SubCell"/>
</dbReference>
<comment type="subcellular location">
    <subcellularLocation>
        <location evidence="1">Cell membrane</location>
        <topology evidence="1">Multi-pass membrane protein</topology>
    </subcellularLocation>
</comment>
<dbReference type="Proteomes" id="UP000029055">
    <property type="component" value="Unassembled WGS sequence"/>
</dbReference>
<sequence length="185" mass="19507">MIPAMLSALCAAICTGLCVALSRAQPGRALPNAHQGDEEDMPLPSDTLILSMIAVAMRRGTSLPRALDAVGENIGRGCGVLLLGVARLLNEGYPWHDAWSLALSDEAHGATMALVHDALADSWAYGSAPMERLEATIAQVDENERSQIEQGASRLSIRLLVPTGLCFLPAFLFIGVIPAIASFAS</sequence>
<evidence type="ECO:0000256" key="7">
    <source>
        <dbReference type="SAM" id="SignalP"/>
    </source>
</evidence>
<proteinExistence type="predicted"/>
<evidence type="ECO:0000313" key="9">
    <source>
        <dbReference type="EMBL" id="KFJ03937.1"/>
    </source>
</evidence>
<evidence type="ECO:0000313" key="10">
    <source>
        <dbReference type="Proteomes" id="UP000029055"/>
    </source>
</evidence>
<keyword evidence="7" id="KW-0732">Signal</keyword>
<feature type="transmembrane region" description="Helical" evidence="6">
    <location>
        <begin position="159"/>
        <end position="184"/>
    </location>
</feature>
<evidence type="ECO:0000256" key="2">
    <source>
        <dbReference type="ARBA" id="ARBA00022475"/>
    </source>
</evidence>
<evidence type="ECO:0000256" key="4">
    <source>
        <dbReference type="ARBA" id="ARBA00022989"/>
    </source>
</evidence>
<keyword evidence="5 6" id="KW-0472">Membrane</keyword>
<organism evidence="9 10">
    <name type="scientific">Bifidobacterium subtile</name>
    <dbReference type="NCBI Taxonomy" id="77635"/>
    <lineage>
        <taxon>Bacteria</taxon>
        <taxon>Bacillati</taxon>
        <taxon>Actinomycetota</taxon>
        <taxon>Actinomycetes</taxon>
        <taxon>Bifidobacteriales</taxon>
        <taxon>Bifidobacteriaceae</taxon>
        <taxon>Bifidobacterium</taxon>
    </lineage>
</organism>
<evidence type="ECO:0000256" key="3">
    <source>
        <dbReference type="ARBA" id="ARBA00022692"/>
    </source>
</evidence>
<dbReference type="STRING" id="77635.BISU_0413"/>
<evidence type="ECO:0000256" key="6">
    <source>
        <dbReference type="SAM" id="Phobius"/>
    </source>
</evidence>
<feature type="signal peptide" evidence="7">
    <location>
        <begin position="1"/>
        <end position="24"/>
    </location>
</feature>
<accession>A0A087E836</accession>
<dbReference type="eggNOG" id="COG2064">
    <property type="taxonomic scope" value="Bacteria"/>
</dbReference>
<dbReference type="EMBL" id="JGZR01000006">
    <property type="protein sequence ID" value="KFJ03937.1"/>
    <property type="molecule type" value="Genomic_DNA"/>
</dbReference>
<keyword evidence="10" id="KW-1185">Reference proteome</keyword>
<comment type="caution">
    <text evidence="9">The sequence shown here is derived from an EMBL/GenBank/DDBJ whole genome shotgun (WGS) entry which is preliminary data.</text>
</comment>
<dbReference type="AlphaFoldDB" id="A0A087E836"/>
<dbReference type="Pfam" id="PF00482">
    <property type="entry name" value="T2SSF"/>
    <property type="match status" value="1"/>
</dbReference>
<evidence type="ECO:0000256" key="5">
    <source>
        <dbReference type="ARBA" id="ARBA00023136"/>
    </source>
</evidence>
<feature type="chain" id="PRO_5038507367" evidence="7">
    <location>
        <begin position="25"/>
        <end position="185"/>
    </location>
</feature>